<protein>
    <submittedName>
        <fullName evidence="1">Uncharacterized protein</fullName>
    </submittedName>
</protein>
<keyword evidence="2" id="KW-1185">Reference proteome</keyword>
<dbReference type="Proteomes" id="UP001497680">
    <property type="component" value="Unassembled WGS sequence"/>
</dbReference>
<reference evidence="1 2" key="1">
    <citation type="journal article" date="2022" name="New Phytol.">
        <title>Ecological generalism drives hyperdiversity of secondary metabolite gene clusters in xylarialean endophytes.</title>
        <authorList>
            <person name="Franco M.E.E."/>
            <person name="Wisecaver J.H."/>
            <person name="Arnold A.E."/>
            <person name="Ju Y.M."/>
            <person name="Slot J.C."/>
            <person name="Ahrendt S."/>
            <person name="Moore L.P."/>
            <person name="Eastman K.E."/>
            <person name="Scott K."/>
            <person name="Konkel Z."/>
            <person name="Mondo S.J."/>
            <person name="Kuo A."/>
            <person name="Hayes R.D."/>
            <person name="Haridas S."/>
            <person name="Andreopoulos B."/>
            <person name="Riley R."/>
            <person name="LaButti K."/>
            <person name="Pangilinan J."/>
            <person name="Lipzen A."/>
            <person name="Amirebrahimi M."/>
            <person name="Yan J."/>
            <person name="Adam C."/>
            <person name="Keymanesh K."/>
            <person name="Ng V."/>
            <person name="Louie K."/>
            <person name="Northen T."/>
            <person name="Drula E."/>
            <person name="Henrissat B."/>
            <person name="Hsieh H.M."/>
            <person name="Youens-Clark K."/>
            <person name="Lutzoni F."/>
            <person name="Miadlikowska J."/>
            <person name="Eastwood D.C."/>
            <person name="Hamelin R.C."/>
            <person name="Grigoriev I.V."/>
            <person name="U'Ren J.M."/>
        </authorList>
    </citation>
    <scope>NUCLEOTIDE SEQUENCE [LARGE SCALE GENOMIC DNA]</scope>
    <source>
        <strain evidence="1 2">ER1909</strain>
    </source>
</reference>
<proteinExistence type="predicted"/>
<dbReference type="EMBL" id="MU394324">
    <property type="protein sequence ID" value="KAI6085548.1"/>
    <property type="molecule type" value="Genomic_DNA"/>
</dbReference>
<evidence type="ECO:0000313" key="2">
    <source>
        <dbReference type="Proteomes" id="UP001497680"/>
    </source>
</evidence>
<gene>
    <name evidence="1" type="ORF">F4821DRAFT_148716</name>
</gene>
<accession>A0ACC0CYT6</accession>
<evidence type="ECO:0000313" key="1">
    <source>
        <dbReference type="EMBL" id="KAI6085548.1"/>
    </source>
</evidence>
<organism evidence="1 2">
    <name type="scientific">Hypoxylon rubiginosum</name>
    <dbReference type="NCBI Taxonomy" id="110542"/>
    <lineage>
        <taxon>Eukaryota</taxon>
        <taxon>Fungi</taxon>
        <taxon>Dikarya</taxon>
        <taxon>Ascomycota</taxon>
        <taxon>Pezizomycotina</taxon>
        <taxon>Sordariomycetes</taxon>
        <taxon>Xylariomycetidae</taxon>
        <taxon>Xylariales</taxon>
        <taxon>Hypoxylaceae</taxon>
        <taxon>Hypoxylon</taxon>
    </lineage>
</organism>
<comment type="caution">
    <text evidence="1">The sequence shown here is derived from an EMBL/GenBank/DDBJ whole genome shotgun (WGS) entry which is preliminary data.</text>
</comment>
<sequence length="494" mass="52246">MVVQLDTHQTSGEPFGLPWTSLHTRRADNGPSLGNSSKSRFFRASASAPSSPPSVFQVLKGPVSSSSGNGSGSGISSESSGSSSQNSGRRLAKIQVEIQPCQPPTTSPTPASRPTPKKSISAPVVPQCPSKSSIQRLEENSDSNNAPPSPPPAKSAAPGRPLAEAASTGTISCVKEAAPKTFCFAPSALIAPSGLALRPAKRGRALHDVDGPGTGGLPCKKRRLRLHLVTSRLSQPYSWPATHILNRESGDDAPMLSRFLKFAAMGVLKKAGHQSSLVRKAAILNRVRIGVRQAAVLRGHTVLAGMAARGNSLSHGLQLVTTSSGATSARFPGNAPPYDHPYDLPYPIPPIWRPHTTAFHPSPSSPVSNAPGREGSMGNTKGNEKEDPSPMSTTAPSHTPPPPPSKLTNPPPRPLNVPSQREEEEDVAFPSPDLETRYTDFSDDDMDDVYADFGVLFGSGSGSPENDSGSMERTGGEHYYEEYLDELDGLRWVA</sequence>
<name>A0ACC0CYT6_9PEZI</name>